<comment type="caution">
    <text evidence="4">The sequence shown here is derived from an EMBL/GenBank/DDBJ whole genome shotgun (WGS) entry which is preliminary data.</text>
</comment>
<keyword evidence="5" id="KW-1185">Reference proteome</keyword>
<dbReference type="InterPro" id="IPR050287">
    <property type="entry name" value="MTA/SAH_deaminase"/>
</dbReference>
<dbReference type="GO" id="GO:0016810">
    <property type="term" value="F:hydrolase activity, acting on carbon-nitrogen (but not peptide) bonds"/>
    <property type="evidence" value="ECO:0007669"/>
    <property type="project" value="InterPro"/>
</dbReference>
<accession>A0A556B1V5</accession>
<evidence type="ECO:0000256" key="2">
    <source>
        <dbReference type="ARBA" id="ARBA00022801"/>
    </source>
</evidence>
<evidence type="ECO:0000259" key="3">
    <source>
        <dbReference type="Pfam" id="PF01979"/>
    </source>
</evidence>
<dbReference type="InterPro" id="IPR011059">
    <property type="entry name" value="Metal-dep_hydrolase_composite"/>
</dbReference>
<dbReference type="Proteomes" id="UP000318405">
    <property type="component" value="Unassembled WGS sequence"/>
</dbReference>
<dbReference type="SUPFAM" id="SSF51338">
    <property type="entry name" value="Composite domain of metallo-dependent hydrolases"/>
    <property type="match status" value="2"/>
</dbReference>
<dbReference type="PANTHER" id="PTHR43794">
    <property type="entry name" value="AMINOHYDROLASE SSNA-RELATED"/>
    <property type="match status" value="1"/>
</dbReference>
<dbReference type="OrthoDB" id="9782972at2"/>
<organism evidence="4 5">
    <name type="scientific">Verticiella sediminum</name>
    <dbReference type="NCBI Taxonomy" id="1247510"/>
    <lineage>
        <taxon>Bacteria</taxon>
        <taxon>Pseudomonadati</taxon>
        <taxon>Pseudomonadota</taxon>
        <taxon>Betaproteobacteria</taxon>
        <taxon>Burkholderiales</taxon>
        <taxon>Alcaligenaceae</taxon>
        <taxon>Verticiella</taxon>
    </lineage>
</organism>
<dbReference type="EMBL" id="VLTJ01000001">
    <property type="protein sequence ID" value="TSH99166.1"/>
    <property type="molecule type" value="Genomic_DNA"/>
</dbReference>
<dbReference type="Gene3D" id="2.30.40.10">
    <property type="entry name" value="Urease, subunit C, domain 1"/>
    <property type="match status" value="1"/>
</dbReference>
<evidence type="ECO:0000313" key="4">
    <source>
        <dbReference type="EMBL" id="TSH99166.1"/>
    </source>
</evidence>
<dbReference type="PANTHER" id="PTHR43794:SF11">
    <property type="entry name" value="AMIDOHYDROLASE-RELATED DOMAIN-CONTAINING PROTEIN"/>
    <property type="match status" value="1"/>
</dbReference>
<dbReference type="InterPro" id="IPR032466">
    <property type="entry name" value="Metal_Hydrolase"/>
</dbReference>
<dbReference type="Gene3D" id="3.20.20.140">
    <property type="entry name" value="Metal-dependent hydrolases"/>
    <property type="match status" value="1"/>
</dbReference>
<sequence>MNTPFEALRSPSYAIAPALVVTPQGPVRDCVVVVASGKIASVETMQSFRERQPDEPVLELRHTAMMPGMVDAHTHAGQTFGKAHICGEPTQIWRRIWVPLEDALDERRAYLSAKLMFLEALRGGFTTLVNFNRNSPENNEAVHRAAVDSGIRLVSGVAASTDSPSAAHVIRTAQDHVSACRAHPRVHPSLCFGFYGESLAGLELAALSEIGKFCVEDKLLFQMHSNEHFPDVHDCIVRFGKRPIELWNELGILHRLTLLHHATLVSANEVALLEDTGAGVSYNPVASQWKGNAVAPALEYARRGIAMGLGTDATRMDGFRNMDAAESCQRIAHGMPVLDFSCGAGWTWVEAATRGGARASGLGSITGAIEPGLAADYLLLDTRMPELLPSCDFEWELVRFYQRDQIRAVVVGGNLVMVNGRPVGWDMDAFMEETGVAAQEMLEEARITRVHAVSSTLRPGK</sequence>
<keyword evidence="2 4" id="KW-0378">Hydrolase</keyword>
<name>A0A556B1V5_9BURK</name>
<proteinExistence type="inferred from homology"/>
<dbReference type="InterPro" id="IPR006680">
    <property type="entry name" value="Amidohydro-rel"/>
</dbReference>
<gene>
    <name evidence="4" type="ORF">FOZ76_00050</name>
</gene>
<feature type="domain" description="Amidohydrolase-related" evidence="3">
    <location>
        <begin position="65"/>
        <end position="416"/>
    </location>
</feature>
<evidence type="ECO:0000313" key="5">
    <source>
        <dbReference type="Proteomes" id="UP000318405"/>
    </source>
</evidence>
<reference evidence="4 5" key="1">
    <citation type="submission" date="2019-07" db="EMBL/GenBank/DDBJ databases">
        <title>Qingshengfaniella alkalisoli gen. nov., sp. nov., isolated from saline soil.</title>
        <authorList>
            <person name="Xu L."/>
            <person name="Huang X.-X."/>
            <person name="Sun J.-Q."/>
        </authorList>
    </citation>
    <scope>NUCLEOTIDE SEQUENCE [LARGE SCALE GENOMIC DNA]</scope>
    <source>
        <strain evidence="4 5">DSM 27279</strain>
    </source>
</reference>
<evidence type="ECO:0000256" key="1">
    <source>
        <dbReference type="ARBA" id="ARBA00006745"/>
    </source>
</evidence>
<comment type="similarity">
    <text evidence="1">Belongs to the metallo-dependent hydrolases superfamily. ATZ/TRZ family.</text>
</comment>
<dbReference type="RefSeq" id="WP_143946075.1">
    <property type="nucleotide sequence ID" value="NZ_BAABMB010000001.1"/>
</dbReference>
<protein>
    <submittedName>
        <fullName evidence="4">Amidohydrolase family protein</fullName>
    </submittedName>
</protein>
<dbReference type="Pfam" id="PF01979">
    <property type="entry name" value="Amidohydro_1"/>
    <property type="match status" value="1"/>
</dbReference>
<dbReference type="AlphaFoldDB" id="A0A556B1V5"/>
<dbReference type="SUPFAM" id="SSF51556">
    <property type="entry name" value="Metallo-dependent hydrolases"/>
    <property type="match status" value="1"/>
</dbReference>